<dbReference type="SUPFAM" id="SSF53756">
    <property type="entry name" value="UDP-Glycosyltransferase/glycogen phosphorylase"/>
    <property type="match status" value="1"/>
</dbReference>
<gene>
    <name evidence="6" type="ORF">TAV2_LOCUS14273</name>
</gene>
<name>A0AAU9SAM6_THLAR</name>
<dbReference type="GO" id="GO:0080044">
    <property type="term" value="F:quercetin 7-O-glucosyltransferase activity"/>
    <property type="evidence" value="ECO:0007669"/>
    <property type="project" value="TreeGrafter"/>
</dbReference>
<protein>
    <recommendedName>
        <fullName evidence="5">Glycosyltransferase</fullName>
        <ecNumber evidence="5">2.4.1.-</ecNumber>
    </recommendedName>
</protein>
<proteinExistence type="inferred from homology"/>
<dbReference type="GO" id="GO:0010294">
    <property type="term" value="F:abscisic acid glucosyltransferase activity"/>
    <property type="evidence" value="ECO:0007669"/>
    <property type="project" value="TreeGrafter"/>
</dbReference>
<keyword evidence="3 4" id="KW-0808">Transferase</keyword>
<dbReference type="EC" id="2.4.1.-" evidence="5"/>
<dbReference type="Proteomes" id="UP000836841">
    <property type="component" value="Chromosome 4"/>
</dbReference>
<accession>A0AAU9SAM6</accession>
<sequence length="455" mass="50302">MGGSEGVETHVLMVTLPMQGHINPMLKFAKHVSHPNIHFTLATTEQARELLSGDKPHSASVDLAFFSDGLPKEDPRVEENRLESLRNVGGKNLSKIVESKRFSCIISSPFTPWVPAVAAAHNIPCAILWIQACGAFSVYYRYYMKTNAFPEDLEDLNQTVDLPALPLLEVRDLPSFLLPSGGSHFHKLMADFADCLSDVKWVLVNSFYELESEIIESMSDLKPIIPIGPLVSPFLLGADEDKTLDGKNLDMWKSNDCCLEWLDKQARSSVVYISFGSLLESSENQVESIATALRNRGVSFLWVIRPKERSQNVRVLQEMVQEGQGVVIEWGPQERILSHVAISCFVTHCGWNSTIETVVAGVPVVAYPSWTDQPIDARLLVDVFGIGVRMRNDAVDGELTVAEVERCIEAVTVGPAAVDMRRRATELKHAARLAMAPGGSSAQRLDSFINDITIT</sequence>
<dbReference type="CDD" id="cd03784">
    <property type="entry name" value="GT1_Gtf-like"/>
    <property type="match status" value="1"/>
</dbReference>
<dbReference type="InterPro" id="IPR002213">
    <property type="entry name" value="UDP_glucos_trans"/>
</dbReference>
<dbReference type="Pfam" id="PF00201">
    <property type="entry name" value="UDPGT"/>
    <property type="match status" value="1"/>
</dbReference>
<dbReference type="Gene3D" id="3.40.50.2000">
    <property type="entry name" value="Glycogen Phosphorylase B"/>
    <property type="match status" value="2"/>
</dbReference>
<evidence type="ECO:0000313" key="6">
    <source>
        <dbReference type="EMBL" id="CAH2061387.1"/>
    </source>
</evidence>
<comment type="similarity">
    <text evidence="1 4">Belongs to the UDP-glycosyltransferase family.</text>
</comment>
<reference evidence="6 7" key="1">
    <citation type="submission" date="2022-03" db="EMBL/GenBank/DDBJ databases">
        <authorList>
            <person name="Nunn A."/>
            <person name="Chopra R."/>
            <person name="Nunn A."/>
            <person name="Contreras Garrido A."/>
        </authorList>
    </citation>
    <scope>NUCLEOTIDE SEQUENCE [LARGE SCALE GENOMIC DNA]</scope>
</reference>
<dbReference type="GO" id="GO:0080043">
    <property type="term" value="F:quercetin 3-O-glucosyltransferase activity"/>
    <property type="evidence" value="ECO:0007669"/>
    <property type="project" value="TreeGrafter"/>
</dbReference>
<evidence type="ECO:0000313" key="7">
    <source>
        <dbReference type="Proteomes" id="UP000836841"/>
    </source>
</evidence>
<keyword evidence="2 4" id="KW-0328">Glycosyltransferase</keyword>
<dbReference type="InterPro" id="IPR035595">
    <property type="entry name" value="UDP_glycos_trans_CS"/>
</dbReference>
<evidence type="ECO:0000256" key="2">
    <source>
        <dbReference type="ARBA" id="ARBA00022676"/>
    </source>
</evidence>
<organism evidence="6 7">
    <name type="scientific">Thlaspi arvense</name>
    <name type="common">Field penny-cress</name>
    <dbReference type="NCBI Taxonomy" id="13288"/>
    <lineage>
        <taxon>Eukaryota</taxon>
        <taxon>Viridiplantae</taxon>
        <taxon>Streptophyta</taxon>
        <taxon>Embryophyta</taxon>
        <taxon>Tracheophyta</taxon>
        <taxon>Spermatophyta</taxon>
        <taxon>Magnoliopsida</taxon>
        <taxon>eudicotyledons</taxon>
        <taxon>Gunneridae</taxon>
        <taxon>Pentapetalae</taxon>
        <taxon>rosids</taxon>
        <taxon>malvids</taxon>
        <taxon>Brassicales</taxon>
        <taxon>Brassicaceae</taxon>
        <taxon>Thlaspideae</taxon>
        <taxon>Thlaspi</taxon>
    </lineage>
</organism>
<dbReference type="PANTHER" id="PTHR11926">
    <property type="entry name" value="GLUCOSYL/GLUCURONOSYL TRANSFERASES"/>
    <property type="match status" value="1"/>
</dbReference>
<evidence type="ECO:0000256" key="3">
    <source>
        <dbReference type="ARBA" id="ARBA00022679"/>
    </source>
</evidence>
<evidence type="ECO:0000256" key="1">
    <source>
        <dbReference type="ARBA" id="ARBA00009995"/>
    </source>
</evidence>
<evidence type="ECO:0000256" key="5">
    <source>
        <dbReference type="RuleBase" id="RU362057"/>
    </source>
</evidence>
<dbReference type="EMBL" id="OU466860">
    <property type="protein sequence ID" value="CAH2061387.1"/>
    <property type="molecule type" value="Genomic_DNA"/>
</dbReference>
<dbReference type="AlphaFoldDB" id="A0AAU9SAM6"/>
<dbReference type="FunFam" id="3.40.50.2000:FF:000078">
    <property type="entry name" value="Glycosyltransferase"/>
    <property type="match status" value="1"/>
</dbReference>
<dbReference type="PROSITE" id="PS00375">
    <property type="entry name" value="UDPGT"/>
    <property type="match status" value="1"/>
</dbReference>
<dbReference type="PANTHER" id="PTHR11926:SF1264">
    <property type="entry name" value="GLYCOSYLTRANSFERASE-RELATED"/>
    <property type="match status" value="1"/>
</dbReference>
<evidence type="ECO:0000256" key="4">
    <source>
        <dbReference type="RuleBase" id="RU003718"/>
    </source>
</evidence>
<keyword evidence="7" id="KW-1185">Reference proteome</keyword>